<gene>
    <name evidence="13" type="ORF">IEQ34_019056</name>
</gene>
<evidence type="ECO:0000256" key="3">
    <source>
        <dbReference type="ARBA" id="ARBA00022692"/>
    </source>
</evidence>
<dbReference type="EMBL" id="JAGFBR010000017">
    <property type="protein sequence ID" value="KAH0451757.1"/>
    <property type="molecule type" value="Genomic_DNA"/>
</dbReference>
<dbReference type="GO" id="GO:0016020">
    <property type="term" value="C:membrane"/>
    <property type="evidence" value="ECO:0007669"/>
    <property type="project" value="UniProtKB-SubCell"/>
</dbReference>
<comment type="subcellular location">
    <subcellularLocation>
        <location evidence="1">Membrane</location>
        <topology evidence="1">Single-pass membrane protein</topology>
    </subcellularLocation>
</comment>
<proteinExistence type="inferred from homology"/>
<keyword evidence="7 11" id="KW-0472">Membrane</keyword>
<keyword evidence="9" id="KW-0863">Zinc-finger</keyword>
<comment type="caution">
    <text evidence="13">The sequence shown here is derived from an EMBL/GenBank/DDBJ whole genome shotgun (WGS) entry which is preliminary data.</text>
</comment>
<dbReference type="Gene3D" id="3.30.40.10">
    <property type="entry name" value="Zinc/RING finger domain, C3HC4 (zinc finger)"/>
    <property type="match status" value="1"/>
</dbReference>
<evidence type="ECO:0000256" key="1">
    <source>
        <dbReference type="ARBA" id="ARBA00004167"/>
    </source>
</evidence>
<dbReference type="GO" id="GO:0016567">
    <property type="term" value="P:protein ubiquitination"/>
    <property type="evidence" value="ECO:0007669"/>
    <property type="project" value="InterPro"/>
</dbReference>
<keyword evidence="2" id="KW-0808">Transferase</keyword>
<dbReference type="SMART" id="SM01197">
    <property type="entry name" value="FANCL_C"/>
    <property type="match status" value="1"/>
</dbReference>
<keyword evidence="5" id="KW-0862">Zinc</keyword>
<protein>
    <recommendedName>
        <fullName evidence="12">RING-type domain-containing protein</fullName>
    </recommendedName>
</protein>
<evidence type="ECO:0000256" key="4">
    <source>
        <dbReference type="ARBA" id="ARBA00022723"/>
    </source>
</evidence>
<dbReference type="CDD" id="cd16461">
    <property type="entry name" value="RING-H2_EL5-like"/>
    <property type="match status" value="1"/>
</dbReference>
<dbReference type="InterPro" id="IPR013083">
    <property type="entry name" value="Znf_RING/FYVE/PHD"/>
</dbReference>
<organism evidence="13 14">
    <name type="scientific">Dendrobium chrysotoxum</name>
    <name type="common">Orchid</name>
    <dbReference type="NCBI Taxonomy" id="161865"/>
    <lineage>
        <taxon>Eukaryota</taxon>
        <taxon>Viridiplantae</taxon>
        <taxon>Streptophyta</taxon>
        <taxon>Embryophyta</taxon>
        <taxon>Tracheophyta</taxon>
        <taxon>Spermatophyta</taxon>
        <taxon>Magnoliopsida</taxon>
        <taxon>Liliopsida</taxon>
        <taxon>Asparagales</taxon>
        <taxon>Orchidaceae</taxon>
        <taxon>Epidendroideae</taxon>
        <taxon>Malaxideae</taxon>
        <taxon>Dendrobiinae</taxon>
        <taxon>Dendrobium</taxon>
    </lineage>
</organism>
<dbReference type="GO" id="GO:0016740">
    <property type="term" value="F:transferase activity"/>
    <property type="evidence" value="ECO:0007669"/>
    <property type="project" value="UniProtKB-KW"/>
</dbReference>
<name>A0AAV7G8D3_DENCH</name>
<dbReference type="Pfam" id="PF13639">
    <property type="entry name" value="zf-RING_2"/>
    <property type="match status" value="1"/>
</dbReference>
<evidence type="ECO:0000313" key="13">
    <source>
        <dbReference type="EMBL" id="KAH0451757.1"/>
    </source>
</evidence>
<keyword evidence="3 11" id="KW-0812">Transmembrane</keyword>
<keyword evidence="4" id="KW-0479">Metal-binding</keyword>
<sequence>MVPASPTHPSNRTNPIGVGGNGDWNFDRNVVIIPVILLYALMCALVLYSLIRCALRCSQRLPFETTEATTTQLAMTGLNKCDLRRIPVAIYRSNTNISTTECPICLVEFIEGEKVRALPSCNHIFHVRCIDIWLSSHPSCPICRHSLLDRSVATICIDIGELPQEMDGSPSIIEELDEIEQTILAGPSHTTDFSQSPATVLQNERISLIPNPRTKSKVRDKRKRNKFEDPRQRGHT</sequence>
<accession>A0AAV7G8D3</accession>
<evidence type="ECO:0000313" key="14">
    <source>
        <dbReference type="Proteomes" id="UP000775213"/>
    </source>
</evidence>
<evidence type="ECO:0000256" key="7">
    <source>
        <dbReference type="ARBA" id="ARBA00023136"/>
    </source>
</evidence>
<evidence type="ECO:0000256" key="6">
    <source>
        <dbReference type="ARBA" id="ARBA00022989"/>
    </source>
</evidence>
<dbReference type="PANTHER" id="PTHR46905">
    <property type="entry name" value="RING-H2 FINGER PROTEIN ATL78"/>
    <property type="match status" value="1"/>
</dbReference>
<evidence type="ECO:0000256" key="10">
    <source>
        <dbReference type="SAM" id="MobiDB-lite"/>
    </source>
</evidence>
<keyword evidence="6 11" id="KW-1133">Transmembrane helix</keyword>
<dbReference type="PROSITE" id="PS50089">
    <property type="entry name" value="ZF_RING_2"/>
    <property type="match status" value="1"/>
</dbReference>
<feature type="compositionally biased region" description="Basic residues" evidence="10">
    <location>
        <begin position="214"/>
        <end position="225"/>
    </location>
</feature>
<dbReference type="SUPFAM" id="SSF57850">
    <property type="entry name" value="RING/U-box"/>
    <property type="match status" value="1"/>
</dbReference>
<feature type="compositionally biased region" description="Basic and acidic residues" evidence="10">
    <location>
        <begin position="226"/>
        <end position="236"/>
    </location>
</feature>
<evidence type="ECO:0000256" key="8">
    <source>
        <dbReference type="ARBA" id="ARBA00024209"/>
    </source>
</evidence>
<feature type="transmembrane region" description="Helical" evidence="11">
    <location>
        <begin position="31"/>
        <end position="51"/>
    </location>
</feature>
<feature type="region of interest" description="Disordered" evidence="10">
    <location>
        <begin position="204"/>
        <end position="236"/>
    </location>
</feature>
<dbReference type="InterPro" id="IPR001841">
    <property type="entry name" value="Znf_RING"/>
</dbReference>
<dbReference type="AlphaFoldDB" id="A0AAV7G8D3"/>
<evidence type="ECO:0000259" key="12">
    <source>
        <dbReference type="PROSITE" id="PS50089"/>
    </source>
</evidence>
<evidence type="ECO:0000256" key="2">
    <source>
        <dbReference type="ARBA" id="ARBA00022679"/>
    </source>
</evidence>
<reference evidence="13 14" key="1">
    <citation type="journal article" date="2021" name="Hortic Res">
        <title>Chromosome-scale assembly of the Dendrobium chrysotoxum genome enhances the understanding of orchid evolution.</title>
        <authorList>
            <person name="Zhang Y."/>
            <person name="Zhang G.Q."/>
            <person name="Zhang D."/>
            <person name="Liu X.D."/>
            <person name="Xu X.Y."/>
            <person name="Sun W.H."/>
            <person name="Yu X."/>
            <person name="Zhu X."/>
            <person name="Wang Z.W."/>
            <person name="Zhao X."/>
            <person name="Zhong W.Y."/>
            <person name="Chen H."/>
            <person name="Yin W.L."/>
            <person name="Huang T."/>
            <person name="Niu S.C."/>
            <person name="Liu Z.J."/>
        </authorList>
    </citation>
    <scope>NUCLEOTIDE SEQUENCE [LARGE SCALE GENOMIC DNA]</scope>
    <source>
        <strain evidence="13">Lindl</strain>
    </source>
</reference>
<keyword evidence="14" id="KW-1185">Reference proteome</keyword>
<feature type="domain" description="RING-type" evidence="12">
    <location>
        <begin position="102"/>
        <end position="144"/>
    </location>
</feature>
<evidence type="ECO:0000256" key="5">
    <source>
        <dbReference type="ARBA" id="ARBA00022833"/>
    </source>
</evidence>
<dbReference type="SMART" id="SM00184">
    <property type="entry name" value="RING"/>
    <property type="match status" value="1"/>
</dbReference>
<dbReference type="PANTHER" id="PTHR46905:SF21">
    <property type="entry name" value="RING-TYPE E3 UBIQUITIN TRANSFERASE"/>
    <property type="match status" value="1"/>
</dbReference>
<evidence type="ECO:0000256" key="9">
    <source>
        <dbReference type="PROSITE-ProRule" id="PRU00175"/>
    </source>
</evidence>
<dbReference type="Proteomes" id="UP000775213">
    <property type="component" value="Unassembled WGS sequence"/>
</dbReference>
<evidence type="ECO:0000256" key="11">
    <source>
        <dbReference type="SAM" id="Phobius"/>
    </source>
</evidence>
<dbReference type="GO" id="GO:0008270">
    <property type="term" value="F:zinc ion binding"/>
    <property type="evidence" value="ECO:0007669"/>
    <property type="project" value="UniProtKB-KW"/>
</dbReference>
<dbReference type="InterPro" id="IPR044602">
    <property type="entry name" value="ATL10/ATL72-79-like"/>
</dbReference>
<comment type="similarity">
    <text evidence="8">Belongs to the RING-type zinc finger family. ATL subfamily.</text>
</comment>